<keyword evidence="2" id="KW-1185">Reference proteome</keyword>
<name>A0A0B5EHP5_STRA4</name>
<evidence type="ECO:0000313" key="2">
    <source>
        <dbReference type="Proteomes" id="UP000031523"/>
    </source>
</evidence>
<protein>
    <submittedName>
        <fullName evidence="1">Uncharacterized protein</fullName>
    </submittedName>
</protein>
<dbReference type="Proteomes" id="UP000031523">
    <property type="component" value="Chromosome"/>
</dbReference>
<dbReference type="KEGG" id="sals:SLNWT_1342"/>
<dbReference type="AlphaFoldDB" id="A0A0B5EHP5"/>
<evidence type="ECO:0000313" key="1">
    <source>
        <dbReference type="EMBL" id="AJE81718.1"/>
    </source>
</evidence>
<gene>
    <name evidence="1" type="ORF">SLNWT_1342</name>
</gene>
<accession>A0A0B5EHP5</accession>
<organism evidence="1 2">
    <name type="scientific">Streptomyces albus (strain ATCC 21838 / DSM 41398 / FERM P-419 / JCM 4703 / NBRC 107858)</name>
    <dbReference type="NCBI Taxonomy" id="1081613"/>
    <lineage>
        <taxon>Bacteria</taxon>
        <taxon>Bacillati</taxon>
        <taxon>Actinomycetota</taxon>
        <taxon>Actinomycetes</taxon>
        <taxon>Kitasatosporales</taxon>
        <taxon>Streptomycetaceae</taxon>
        <taxon>Streptomyces</taxon>
    </lineage>
</organism>
<dbReference type="EMBL" id="CP010519">
    <property type="protein sequence ID" value="AJE81718.1"/>
    <property type="molecule type" value="Genomic_DNA"/>
</dbReference>
<reference evidence="1 2" key="1">
    <citation type="submission" date="2015-01" db="EMBL/GenBank/DDBJ databases">
        <title>Enhanced salinomycin production by adjusting the supply of polyketide extender units in Streptomyce albus DSM 41398.</title>
        <authorList>
            <person name="Lu C."/>
        </authorList>
    </citation>
    <scope>NUCLEOTIDE SEQUENCE [LARGE SCALE GENOMIC DNA]</scope>
    <source>
        <strain evidence="2">ATCC 21838 / DSM 41398 / FERM P-419 / JCM 4703 / NBRC 107858</strain>
    </source>
</reference>
<sequence>MTDSNLPSIRLAGAITAQLGQLRRHLAQAPQHEAAQILATVLDYDTGLLGEVTHLVETGSRFARDHSERGVLPPEVWLALGRAANELNDVGADLNEHTGTIKQVAAPTPPSSRPATVPVASAMVLRRRR</sequence>
<proteinExistence type="predicted"/>